<dbReference type="InterPro" id="IPR010107">
    <property type="entry name" value="Glutamate_decarboxylase"/>
</dbReference>
<sequence>MFTWKGLWSGLVASVSTGIFSQKQLTASHTTDHAGRPHIRDEAAIPPLNSVALEELPENSMTQEATYALLQRELSRDTNPQYNLATFVTTCMEPEATRLIAENLAKNFVEAKAYPVASQIEKRCLTLSTLESSEAIILAVLALKSKWIRRQQATHKADCPTPNIIISSAAQICWKKAAHYCEIDVQYVPCSEDRTGTTYTGEYEDVKKVNDLLLQRRLEIPIHVDAASGGFVAPFLSPDMTWDFRLERVVSINVSGHKYGLVYAGIGWGLWRSPDELPQDLIFHLSYLGIKQSSFTLIFSKSSSHVIAQYYQFLRLGRVGYCTTIRHIAEVATHLADSLQSLGFHILSQPDGLRGIPVVAFRINRRFHCDVDEFDLSRRLAVVGWQVPTYHMADGAGQMALLRVVCRADFTRAIADQFISAVESCMRSHLSNSVDIGQS</sequence>
<dbReference type="Gene3D" id="3.40.640.10">
    <property type="entry name" value="Type I PLP-dependent aspartate aminotransferase-like (Major domain)"/>
    <property type="match status" value="1"/>
</dbReference>
<dbReference type="RefSeq" id="XP_025428216.1">
    <property type="nucleotide sequence ID" value="XM_025579293.1"/>
</dbReference>
<dbReference type="GO" id="GO:0006538">
    <property type="term" value="P:L-glutamate catabolic process"/>
    <property type="evidence" value="ECO:0007669"/>
    <property type="project" value="TreeGrafter"/>
</dbReference>
<dbReference type="Pfam" id="PF00282">
    <property type="entry name" value="Pyridoxal_deC"/>
    <property type="match status" value="2"/>
</dbReference>
<dbReference type="AlphaFoldDB" id="A0A318Z719"/>
<gene>
    <name evidence="8" type="ORF">BP01DRAFT_418054</name>
</gene>
<dbReference type="STRING" id="1450539.A0A318Z719"/>
<evidence type="ECO:0000256" key="1">
    <source>
        <dbReference type="ARBA" id="ARBA00001933"/>
    </source>
</evidence>
<evidence type="ECO:0000256" key="7">
    <source>
        <dbReference type="RuleBase" id="RU000382"/>
    </source>
</evidence>
<protein>
    <recommendedName>
        <fullName evidence="3">glutamate decarboxylase</fullName>
        <ecNumber evidence="3">4.1.1.15</ecNumber>
    </recommendedName>
</protein>
<dbReference type="GO" id="GO:0004351">
    <property type="term" value="F:glutamate decarboxylase activity"/>
    <property type="evidence" value="ECO:0007669"/>
    <property type="project" value="UniProtKB-EC"/>
</dbReference>
<dbReference type="InterPro" id="IPR002129">
    <property type="entry name" value="PyrdxlP-dep_de-COase"/>
</dbReference>
<comment type="similarity">
    <text evidence="2 7">Belongs to the group II decarboxylase family.</text>
</comment>
<evidence type="ECO:0000256" key="2">
    <source>
        <dbReference type="ARBA" id="ARBA00009533"/>
    </source>
</evidence>
<dbReference type="OrthoDB" id="5152799at2759"/>
<dbReference type="PANTHER" id="PTHR43321">
    <property type="entry name" value="GLUTAMATE DECARBOXYLASE"/>
    <property type="match status" value="1"/>
</dbReference>
<keyword evidence="5 7" id="KW-0456">Lyase</keyword>
<evidence type="ECO:0000256" key="4">
    <source>
        <dbReference type="ARBA" id="ARBA00022898"/>
    </source>
</evidence>
<evidence type="ECO:0000313" key="9">
    <source>
        <dbReference type="Proteomes" id="UP000248349"/>
    </source>
</evidence>
<name>A0A318Z719_9EURO</name>
<comment type="cofactor">
    <cofactor evidence="1 6 7">
        <name>pyridoxal 5'-phosphate</name>
        <dbReference type="ChEBI" id="CHEBI:597326"/>
    </cofactor>
</comment>
<evidence type="ECO:0000256" key="6">
    <source>
        <dbReference type="PIRSR" id="PIRSR602129-50"/>
    </source>
</evidence>
<dbReference type="Gene3D" id="3.90.1150.160">
    <property type="match status" value="1"/>
</dbReference>
<dbReference type="InterPro" id="IPR015421">
    <property type="entry name" value="PyrdxlP-dep_Trfase_major"/>
</dbReference>
<dbReference type="EC" id="4.1.1.15" evidence="3"/>
<proteinExistence type="inferred from homology"/>
<keyword evidence="4 6" id="KW-0663">Pyridoxal phosphate</keyword>
<reference evidence="8 9" key="1">
    <citation type="submission" date="2016-12" db="EMBL/GenBank/DDBJ databases">
        <title>The genomes of Aspergillus section Nigri reveals drivers in fungal speciation.</title>
        <authorList>
            <consortium name="DOE Joint Genome Institute"/>
            <person name="Vesth T.C."/>
            <person name="Nybo J."/>
            <person name="Theobald S."/>
            <person name="Brandl J."/>
            <person name="Frisvad J.C."/>
            <person name="Nielsen K.F."/>
            <person name="Lyhne E.K."/>
            <person name="Kogle M.E."/>
            <person name="Kuo A."/>
            <person name="Riley R."/>
            <person name="Clum A."/>
            <person name="Nolan M."/>
            <person name="Lipzen A."/>
            <person name="Salamov A."/>
            <person name="Henrissat B."/>
            <person name="Wiebenga A."/>
            <person name="De Vries R.P."/>
            <person name="Grigoriev I.V."/>
            <person name="Mortensen U.H."/>
            <person name="Andersen M.R."/>
            <person name="Baker S.E."/>
        </authorList>
    </citation>
    <scope>NUCLEOTIDE SEQUENCE [LARGE SCALE GENOMIC DNA]</scope>
    <source>
        <strain evidence="8 9">JOP 1030-1</strain>
    </source>
</reference>
<evidence type="ECO:0000256" key="3">
    <source>
        <dbReference type="ARBA" id="ARBA00012421"/>
    </source>
</evidence>
<dbReference type="EMBL" id="KZ821253">
    <property type="protein sequence ID" value="PYH42234.1"/>
    <property type="molecule type" value="Genomic_DNA"/>
</dbReference>
<accession>A0A318Z719</accession>
<dbReference type="PANTHER" id="PTHR43321:SF6">
    <property type="entry name" value="GLUTAMATE DECARBOXYLASE"/>
    <property type="match status" value="1"/>
</dbReference>
<dbReference type="SUPFAM" id="SSF53383">
    <property type="entry name" value="PLP-dependent transferases"/>
    <property type="match status" value="1"/>
</dbReference>
<dbReference type="GO" id="GO:0005829">
    <property type="term" value="C:cytosol"/>
    <property type="evidence" value="ECO:0007669"/>
    <property type="project" value="TreeGrafter"/>
</dbReference>
<dbReference type="GeneID" id="37080522"/>
<dbReference type="GO" id="GO:0030170">
    <property type="term" value="F:pyridoxal phosphate binding"/>
    <property type="evidence" value="ECO:0007669"/>
    <property type="project" value="InterPro"/>
</dbReference>
<keyword evidence="9" id="KW-1185">Reference proteome</keyword>
<dbReference type="InterPro" id="IPR015424">
    <property type="entry name" value="PyrdxlP-dep_Trfase"/>
</dbReference>
<evidence type="ECO:0000313" key="8">
    <source>
        <dbReference type="EMBL" id="PYH42234.1"/>
    </source>
</evidence>
<dbReference type="Gene3D" id="4.10.280.50">
    <property type="match status" value="1"/>
</dbReference>
<dbReference type="Proteomes" id="UP000248349">
    <property type="component" value="Unassembled WGS sequence"/>
</dbReference>
<evidence type="ECO:0000256" key="5">
    <source>
        <dbReference type="ARBA" id="ARBA00023239"/>
    </source>
</evidence>
<organism evidence="8 9">
    <name type="scientific">Aspergillus saccharolyticus JOP 1030-1</name>
    <dbReference type="NCBI Taxonomy" id="1450539"/>
    <lineage>
        <taxon>Eukaryota</taxon>
        <taxon>Fungi</taxon>
        <taxon>Dikarya</taxon>
        <taxon>Ascomycota</taxon>
        <taxon>Pezizomycotina</taxon>
        <taxon>Eurotiomycetes</taxon>
        <taxon>Eurotiomycetidae</taxon>
        <taxon>Eurotiales</taxon>
        <taxon>Aspergillaceae</taxon>
        <taxon>Aspergillus</taxon>
        <taxon>Aspergillus subgen. Circumdati</taxon>
    </lineage>
</organism>
<feature type="modified residue" description="N6-(pyridoxal phosphate)lysine" evidence="6">
    <location>
        <position position="258"/>
    </location>
</feature>